<evidence type="ECO:0000256" key="2">
    <source>
        <dbReference type="ARBA" id="ARBA00008072"/>
    </source>
</evidence>
<evidence type="ECO:0000256" key="3">
    <source>
        <dbReference type="ARBA" id="ARBA00022723"/>
    </source>
</evidence>
<dbReference type="SUPFAM" id="SSF50129">
    <property type="entry name" value="GroES-like"/>
    <property type="match status" value="1"/>
</dbReference>
<keyword evidence="5" id="KW-0560">Oxidoreductase</keyword>
<proteinExistence type="inferred from homology"/>
<evidence type="ECO:0000313" key="10">
    <source>
        <dbReference type="Proteomes" id="UP000736335"/>
    </source>
</evidence>
<dbReference type="CDD" id="cd05285">
    <property type="entry name" value="sorbitol_DH"/>
    <property type="match status" value="1"/>
</dbReference>
<dbReference type="Pfam" id="PF08240">
    <property type="entry name" value="ADH_N"/>
    <property type="match status" value="1"/>
</dbReference>
<dbReference type="InterPro" id="IPR020843">
    <property type="entry name" value="ER"/>
</dbReference>
<reference evidence="9" key="1">
    <citation type="journal article" date="2020" name="Nat. Commun.">
        <title>Large-scale genome sequencing of mycorrhizal fungi provides insights into the early evolution of symbiotic traits.</title>
        <authorList>
            <person name="Miyauchi S."/>
            <person name="Kiss E."/>
            <person name="Kuo A."/>
            <person name="Drula E."/>
            <person name="Kohler A."/>
            <person name="Sanchez-Garcia M."/>
            <person name="Morin E."/>
            <person name="Andreopoulos B."/>
            <person name="Barry K.W."/>
            <person name="Bonito G."/>
            <person name="Buee M."/>
            <person name="Carver A."/>
            <person name="Chen C."/>
            <person name="Cichocki N."/>
            <person name="Clum A."/>
            <person name="Culley D."/>
            <person name="Crous P.W."/>
            <person name="Fauchery L."/>
            <person name="Girlanda M."/>
            <person name="Hayes R.D."/>
            <person name="Keri Z."/>
            <person name="LaButti K."/>
            <person name="Lipzen A."/>
            <person name="Lombard V."/>
            <person name="Magnuson J."/>
            <person name="Maillard F."/>
            <person name="Murat C."/>
            <person name="Nolan M."/>
            <person name="Ohm R.A."/>
            <person name="Pangilinan J."/>
            <person name="Pereira M.F."/>
            <person name="Perotto S."/>
            <person name="Peter M."/>
            <person name="Pfister S."/>
            <person name="Riley R."/>
            <person name="Sitrit Y."/>
            <person name="Stielow J.B."/>
            <person name="Szollosi G."/>
            <person name="Zifcakova L."/>
            <person name="Stursova M."/>
            <person name="Spatafora J.W."/>
            <person name="Tedersoo L."/>
            <person name="Vaario L.M."/>
            <person name="Yamada A."/>
            <person name="Yan M."/>
            <person name="Wang P."/>
            <person name="Xu J."/>
            <person name="Bruns T."/>
            <person name="Baldrian P."/>
            <person name="Vilgalys R."/>
            <person name="Dunand C."/>
            <person name="Henrissat B."/>
            <person name="Grigoriev I.V."/>
            <person name="Hibbett D."/>
            <person name="Nagy L.G."/>
            <person name="Martin F.M."/>
        </authorList>
    </citation>
    <scope>NUCLEOTIDE SEQUENCE</scope>
    <source>
        <strain evidence="9">UH-Tt-Lm1</strain>
    </source>
</reference>
<name>A0A9P6L4X2_9AGAM</name>
<dbReference type="PROSITE" id="PS00059">
    <property type="entry name" value="ADH_ZINC"/>
    <property type="match status" value="1"/>
</dbReference>
<evidence type="ECO:0000256" key="4">
    <source>
        <dbReference type="ARBA" id="ARBA00022833"/>
    </source>
</evidence>
<dbReference type="InterPro" id="IPR002328">
    <property type="entry name" value="ADH_Zn_CS"/>
</dbReference>
<dbReference type="InterPro" id="IPR045306">
    <property type="entry name" value="SDH-like"/>
</dbReference>
<dbReference type="GO" id="GO:0006062">
    <property type="term" value="P:sorbitol catabolic process"/>
    <property type="evidence" value="ECO:0007669"/>
    <property type="project" value="TreeGrafter"/>
</dbReference>
<dbReference type="GO" id="GO:0008270">
    <property type="term" value="F:zinc ion binding"/>
    <property type="evidence" value="ECO:0007669"/>
    <property type="project" value="InterPro"/>
</dbReference>
<dbReference type="Gene3D" id="3.40.50.720">
    <property type="entry name" value="NAD(P)-binding Rossmann-like Domain"/>
    <property type="match status" value="1"/>
</dbReference>
<dbReference type="InterPro" id="IPR036291">
    <property type="entry name" value="NAD(P)-bd_dom_sf"/>
</dbReference>
<reference evidence="9" key="2">
    <citation type="submission" date="2020-11" db="EMBL/GenBank/DDBJ databases">
        <authorList>
            <consortium name="DOE Joint Genome Institute"/>
            <person name="Kuo A."/>
            <person name="Miyauchi S."/>
            <person name="Kiss E."/>
            <person name="Drula E."/>
            <person name="Kohler A."/>
            <person name="Sanchez-Garcia M."/>
            <person name="Andreopoulos B."/>
            <person name="Barry K.W."/>
            <person name="Bonito G."/>
            <person name="Buee M."/>
            <person name="Carver A."/>
            <person name="Chen C."/>
            <person name="Cichocki N."/>
            <person name="Clum A."/>
            <person name="Culley D."/>
            <person name="Crous P.W."/>
            <person name="Fauchery L."/>
            <person name="Girlanda M."/>
            <person name="Hayes R."/>
            <person name="Keri Z."/>
            <person name="Labutti K."/>
            <person name="Lipzen A."/>
            <person name="Lombard V."/>
            <person name="Magnuson J."/>
            <person name="Maillard F."/>
            <person name="Morin E."/>
            <person name="Murat C."/>
            <person name="Nolan M."/>
            <person name="Ohm R."/>
            <person name="Pangilinan J."/>
            <person name="Pereira M."/>
            <person name="Perotto S."/>
            <person name="Peter M."/>
            <person name="Riley R."/>
            <person name="Sitrit Y."/>
            <person name="Stielow B."/>
            <person name="Szollosi G."/>
            <person name="Zifcakova L."/>
            <person name="Stursova M."/>
            <person name="Spatafora J.W."/>
            <person name="Tedersoo L."/>
            <person name="Vaario L.-M."/>
            <person name="Yamada A."/>
            <person name="Yan M."/>
            <person name="Wang P."/>
            <person name="Xu J."/>
            <person name="Bruns T."/>
            <person name="Baldrian P."/>
            <person name="Vilgalys R."/>
            <person name="Henrissat B."/>
            <person name="Grigoriev I.V."/>
            <person name="Hibbett D."/>
            <person name="Nagy L.G."/>
            <person name="Martin F.M."/>
        </authorList>
    </citation>
    <scope>NUCLEOTIDE SEQUENCE</scope>
    <source>
        <strain evidence="9">UH-Tt-Lm1</strain>
    </source>
</reference>
<organism evidence="9 10">
    <name type="scientific">Thelephora terrestris</name>
    <dbReference type="NCBI Taxonomy" id="56493"/>
    <lineage>
        <taxon>Eukaryota</taxon>
        <taxon>Fungi</taxon>
        <taxon>Dikarya</taxon>
        <taxon>Basidiomycota</taxon>
        <taxon>Agaricomycotina</taxon>
        <taxon>Agaricomycetes</taxon>
        <taxon>Thelephorales</taxon>
        <taxon>Thelephoraceae</taxon>
        <taxon>Thelephora</taxon>
    </lineage>
</organism>
<dbReference type="PANTHER" id="PTHR43161:SF9">
    <property type="entry name" value="SORBITOL DEHYDROGENASE"/>
    <property type="match status" value="1"/>
</dbReference>
<evidence type="ECO:0000256" key="1">
    <source>
        <dbReference type="ARBA" id="ARBA00001947"/>
    </source>
</evidence>
<evidence type="ECO:0000256" key="6">
    <source>
        <dbReference type="ARBA" id="ARBA00023027"/>
    </source>
</evidence>
<comment type="caution">
    <text evidence="9">The sequence shown here is derived from an EMBL/GenBank/DDBJ whole genome shotgun (WGS) entry which is preliminary data.</text>
</comment>
<dbReference type="PANTHER" id="PTHR43161">
    <property type="entry name" value="SORBITOL DEHYDROGENASE"/>
    <property type="match status" value="1"/>
</dbReference>
<dbReference type="Pfam" id="PF00107">
    <property type="entry name" value="ADH_zinc_N"/>
    <property type="match status" value="1"/>
</dbReference>
<dbReference type="OrthoDB" id="2148442at2759"/>
<evidence type="ECO:0000256" key="5">
    <source>
        <dbReference type="ARBA" id="ARBA00023002"/>
    </source>
</evidence>
<dbReference type="InterPro" id="IPR011032">
    <property type="entry name" value="GroES-like_sf"/>
</dbReference>
<dbReference type="AlphaFoldDB" id="A0A9P6L4X2"/>
<evidence type="ECO:0000259" key="8">
    <source>
        <dbReference type="SMART" id="SM00829"/>
    </source>
</evidence>
<gene>
    <name evidence="9" type="ORF">BJ322DRAFT_1072932</name>
</gene>
<keyword evidence="4 7" id="KW-0862">Zinc</keyword>
<feature type="domain" description="Enoyl reductase (ER)" evidence="8">
    <location>
        <begin position="21"/>
        <end position="372"/>
    </location>
</feature>
<accession>A0A9P6L4X2</accession>
<dbReference type="InterPro" id="IPR013149">
    <property type="entry name" value="ADH-like_C"/>
</dbReference>
<dbReference type="EMBL" id="WIUZ02000011">
    <property type="protein sequence ID" value="KAF9782834.1"/>
    <property type="molecule type" value="Genomic_DNA"/>
</dbReference>
<comment type="cofactor">
    <cofactor evidence="1 7">
        <name>Zn(2+)</name>
        <dbReference type="ChEBI" id="CHEBI:29105"/>
    </cofactor>
</comment>
<evidence type="ECO:0000313" key="9">
    <source>
        <dbReference type="EMBL" id="KAF9782834.1"/>
    </source>
</evidence>
<protein>
    <submittedName>
        <fullName evidence="9">Xylitol dehydrogenase</fullName>
    </submittedName>
</protein>
<dbReference type="FunFam" id="3.40.50.720:FF:000068">
    <property type="entry name" value="Sorbitol dehydrogenase"/>
    <property type="match status" value="1"/>
</dbReference>
<dbReference type="GO" id="GO:0003939">
    <property type="term" value="F:L-iditol 2-dehydrogenase (NAD+) activity"/>
    <property type="evidence" value="ECO:0007669"/>
    <property type="project" value="TreeGrafter"/>
</dbReference>
<dbReference type="SMART" id="SM00829">
    <property type="entry name" value="PKS_ER"/>
    <property type="match status" value="1"/>
</dbReference>
<keyword evidence="10" id="KW-1185">Reference proteome</keyword>
<keyword evidence="3 7" id="KW-0479">Metal-binding</keyword>
<sequence>MYDVVPLVQTAMSDNPSFVLRGIEDVVYENRPIPDITDTEVLVEVKKTGICGSDVHYLTHGRIGDFVVTGPMVLGHESAGVVSKVGSKVKHLKAGDRVAMEPGATCGSCEFCKSGRYQLCEDIIFAATPPYDGTLARYYRIPGHVTYKLPANLTLEDGALMEPLSVGVHSVATLAQLKTGQTIAIWGAGPVGILCMAVAKALGASRIVAVDINQARLDFAKSYVATDIFSPPALDPNESTVEYSKRTAEALKQALGIEDRGPTAIDVVIEASGAEVSIQTALFVVKTGGTYVQVGMGVAEVVVPITMLMVKELKVKGSFRYGPGDYKLAIQLAAQGKIDLKPLVTHRFAFKDAVNAFKVTRTGKSEDGKGVIKAIISGPDVSVDDIN</sequence>
<dbReference type="Gene3D" id="3.90.180.10">
    <property type="entry name" value="Medium-chain alcohol dehydrogenases, catalytic domain"/>
    <property type="match status" value="1"/>
</dbReference>
<keyword evidence="6" id="KW-0520">NAD</keyword>
<comment type="similarity">
    <text evidence="2 7">Belongs to the zinc-containing alcohol dehydrogenase family.</text>
</comment>
<dbReference type="InterPro" id="IPR013154">
    <property type="entry name" value="ADH-like_N"/>
</dbReference>
<dbReference type="Proteomes" id="UP000736335">
    <property type="component" value="Unassembled WGS sequence"/>
</dbReference>
<evidence type="ECO:0000256" key="7">
    <source>
        <dbReference type="RuleBase" id="RU361277"/>
    </source>
</evidence>
<dbReference type="SUPFAM" id="SSF51735">
    <property type="entry name" value="NAD(P)-binding Rossmann-fold domains"/>
    <property type="match status" value="1"/>
</dbReference>